<evidence type="ECO:0000313" key="1">
    <source>
        <dbReference type="EMBL" id="PLR23456.1"/>
    </source>
</evidence>
<sequence length="328" mass="34673">MTLSVLAGNAWAAAGVSLTNTFACPLFISATSVSNTNSIPFQFQFQWTIVTAGTATPASDEATCCAFTKQRTIAAPIDAPSSIFTWHFLNPAQGDKPGKGPASLFDEIEAVCPDFVSSGEISTSNCDTKLTSGNCFIATALRNAPTDEQAVSRERLNDRQNVALALKPETPLRVDSDLIPDRAAILRSLQGWEKSSLAGPYSPLTTISDALAAHGCTRVEYATLLLEDGSRTASMLYDCKAGYVVAREALYSGGKAVKAADGATPFKLDSGFEVVPQYIENGAGQRKSTLSWVGSPIVLSVSLYHAGQNEADWLSALVSSVKVSDAKS</sequence>
<gene>
    <name evidence="1" type="ORF">SGCZBJ_15830</name>
</gene>
<organism evidence="1 2">
    <name type="scientific">Caulobacter zeae</name>
    <dbReference type="NCBI Taxonomy" id="2055137"/>
    <lineage>
        <taxon>Bacteria</taxon>
        <taxon>Pseudomonadati</taxon>
        <taxon>Pseudomonadota</taxon>
        <taxon>Alphaproteobacteria</taxon>
        <taxon>Caulobacterales</taxon>
        <taxon>Caulobacteraceae</taxon>
        <taxon>Caulobacter</taxon>
    </lineage>
</organism>
<dbReference type="Proteomes" id="UP000234479">
    <property type="component" value="Unassembled WGS sequence"/>
</dbReference>
<dbReference type="EMBL" id="PJRS01000031">
    <property type="protein sequence ID" value="PLR23456.1"/>
    <property type="molecule type" value="Genomic_DNA"/>
</dbReference>
<proteinExistence type="predicted"/>
<dbReference type="AlphaFoldDB" id="A0A2N5DBX9"/>
<name>A0A2N5DBX9_9CAUL</name>
<keyword evidence="2" id="KW-1185">Reference proteome</keyword>
<comment type="caution">
    <text evidence="1">The sequence shown here is derived from an EMBL/GenBank/DDBJ whole genome shotgun (WGS) entry which is preliminary data.</text>
</comment>
<evidence type="ECO:0000313" key="2">
    <source>
        <dbReference type="Proteomes" id="UP000234479"/>
    </source>
</evidence>
<reference evidence="1 2" key="1">
    <citation type="submission" date="2017-12" db="EMBL/GenBank/DDBJ databases">
        <title>The genome sequence of Caulobacter sp. 410.</title>
        <authorList>
            <person name="Gao J."/>
            <person name="Mao X."/>
            <person name="Sun J."/>
        </authorList>
    </citation>
    <scope>NUCLEOTIDE SEQUENCE [LARGE SCALE GENOMIC DNA]</scope>
    <source>
        <strain evidence="1 2">410</strain>
    </source>
</reference>
<protein>
    <submittedName>
        <fullName evidence="1">Uncharacterized protein</fullName>
    </submittedName>
</protein>
<accession>A0A2N5DBX9</accession>